<feature type="domain" description="Peptidase M20 dimerisation" evidence="1">
    <location>
        <begin position="89"/>
        <end position="185"/>
    </location>
</feature>
<reference evidence="2 3" key="1">
    <citation type="submission" date="2018-08" db="EMBL/GenBank/DDBJ databases">
        <title>A genome reference for cultivated species of the human gut microbiota.</title>
        <authorList>
            <person name="Zou Y."/>
            <person name="Xue W."/>
            <person name="Luo G."/>
        </authorList>
    </citation>
    <scope>NUCLEOTIDE SEQUENCE [LARGE SCALE GENOMIC DNA]</scope>
    <source>
        <strain evidence="2 3">AF21-25</strain>
    </source>
</reference>
<feature type="non-terminal residue" evidence="2">
    <location>
        <position position="298"/>
    </location>
</feature>
<dbReference type="Pfam" id="PF07687">
    <property type="entry name" value="M20_dimer"/>
    <property type="match status" value="1"/>
</dbReference>
<dbReference type="PANTHER" id="PTHR11014">
    <property type="entry name" value="PEPTIDASE M20 FAMILY MEMBER"/>
    <property type="match status" value="1"/>
</dbReference>
<dbReference type="AlphaFoldDB" id="A0A412K838"/>
<evidence type="ECO:0000313" key="3">
    <source>
        <dbReference type="Proteomes" id="UP000285981"/>
    </source>
</evidence>
<dbReference type="SUPFAM" id="SSF55031">
    <property type="entry name" value="Bacterial exopeptidase dimerisation domain"/>
    <property type="match status" value="1"/>
</dbReference>
<proteinExistence type="predicted"/>
<dbReference type="InterPro" id="IPR036264">
    <property type="entry name" value="Bact_exopeptidase_dim_dom"/>
</dbReference>
<dbReference type="Gene3D" id="3.30.70.360">
    <property type="match status" value="1"/>
</dbReference>
<organism evidence="2 3">
    <name type="scientific">Dorea formicigenerans</name>
    <dbReference type="NCBI Taxonomy" id="39486"/>
    <lineage>
        <taxon>Bacteria</taxon>
        <taxon>Bacillati</taxon>
        <taxon>Bacillota</taxon>
        <taxon>Clostridia</taxon>
        <taxon>Lachnospirales</taxon>
        <taxon>Lachnospiraceae</taxon>
        <taxon>Dorea</taxon>
    </lineage>
</organism>
<gene>
    <name evidence="2" type="ORF">DWX78_15865</name>
</gene>
<dbReference type="InterPro" id="IPR011650">
    <property type="entry name" value="Peptidase_M20_dimer"/>
</dbReference>
<evidence type="ECO:0000259" key="1">
    <source>
        <dbReference type="Pfam" id="PF07687"/>
    </source>
</evidence>
<protein>
    <submittedName>
        <fullName evidence="2">Amidohydrolase</fullName>
    </submittedName>
</protein>
<accession>A0A412K838</accession>
<evidence type="ECO:0000313" key="2">
    <source>
        <dbReference type="EMBL" id="RGS64584.1"/>
    </source>
</evidence>
<dbReference type="Pfam" id="PF01546">
    <property type="entry name" value="Peptidase_M20"/>
    <property type="match status" value="1"/>
</dbReference>
<sequence length="298" mass="32793">MNPGVFHACGHDAHMAMLITVSEIIQRNKVLLKNNIALLFEEAEEIGSGTPPICDALTQFNIKSIWGIHVEPDVQAGLIALNEGPIMAGSADINITIRGAGGHSSRPDYCHNPINAVAAIVQSIRTLWVDNIPPDSRTSFAFTKISGGTELNIIPDEVYLGGNLRFFDRSKAELIIDKMKTRISCISREYECAVEFTDTLFESGGITCNDVELCKKVKSKMIDNGLKDTIISIPPLYSSESFSHFCKKYKCIYAFLGNGSDTNYPLHSSNFRVDLNQLPLGIKATLSYIEAENSILMK</sequence>
<dbReference type="InterPro" id="IPR017439">
    <property type="entry name" value="Amidohydrolase"/>
</dbReference>
<keyword evidence="2" id="KW-0378">Hydrolase</keyword>
<name>A0A412K838_9FIRM</name>
<dbReference type="GO" id="GO:0016787">
    <property type="term" value="F:hydrolase activity"/>
    <property type="evidence" value="ECO:0007669"/>
    <property type="project" value="UniProtKB-KW"/>
</dbReference>
<comment type="caution">
    <text evidence="2">The sequence shown here is derived from an EMBL/GenBank/DDBJ whole genome shotgun (WGS) entry which is preliminary data.</text>
</comment>
<dbReference type="Proteomes" id="UP000285981">
    <property type="component" value="Unassembled WGS sequence"/>
</dbReference>
<dbReference type="PANTHER" id="PTHR11014:SF63">
    <property type="entry name" value="METALLOPEPTIDASE, PUTATIVE (AFU_ORTHOLOGUE AFUA_6G09600)-RELATED"/>
    <property type="match status" value="1"/>
</dbReference>
<dbReference type="Gene3D" id="3.40.630.10">
    <property type="entry name" value="Zn peptidases"/>
    <property type="match status" value="1"/>
</dbReference>
<dbReference type="InterPro" id="IPR002933">
    <property type="entry name" value="Peptidase_M20"/>
</dbReference>
<dbReference type="SUPFAM" id="SSF53187">
    <property type="entry name" value="Zn-dependent exopeptidases"/>
    <property type="match status" value="1"/>
</dbReference>
<dbReference type="NCBIfam" id="TIGR01891">
    <property type="entry name" value="amidohydrolases"/>
    <property type="match status" value="1"/>
</dbReference>
<dbReference type="EMBL" id="QRVU01000189">
    <property type="protein sequence ID" value="RGS64584.1"/>
    <property type="molecule type" value="Genomic_DNA"/>
</dbReference>